<proteinExistence type="predicted"/>
<comment type="caution">
    <text evidence="1">The sequence shown here is derived from an EMBL/GenBank/DDBJ whole genome shotgun (WGS) entry which is preliminary data.</text>
</comment>
<evidence type="ECO:0000313" key="1">
    <source>
        <dbReference type="EMBL" id="GJT73622.1"/>
    </source>
</evidence>
<keyword evidence="2" id="KW-1185">Reference proteome</keyword>
<sequence>MPGDKDAKLSDDKEFKALDLKIIIPWWNPLVGLQWQQRMKLVLPWPPRRLGHDFQTVINKLKGVYSKAYLQEDEESTVREPLELLHMAYLTCFSREYKQGKKYCLVVTDACSKFQFGWFFLANKDEYHRNQERILLAELTAQNGVANQENHKEKVTDWMFDLACLPPIMIYSTSVPPEWNPRKVSQLLEMKVGLKREEGTASIHAKKHQVHGSMNRLTTIHMKKDIVAWALDKNSVIKKDRRDIL</sequence>
<accession>A0ABQ5GD51</accession>
<gene>
    <name evidence="1" type="ORF">Tco_1032908</name>
</gene>
<reference evidence="1" key="1">
    <citation type="journal article" date="2022" name="Int. J. Mol. Sci.">
        <title>Draft Genome of Tanacetum Coccineum: Genomic Comparison of Closely Related Tanacetum-Family Plants.</title>
        <authorList>
            <person name="Yamashiro T."/>
            <person name="Shiraishi A."/>
            <person name="Nakayama K."/>
            <person name="Satake H."/>
        </authorList>
    </citation>
    <scope>NUCLEOTIDE SEQUENCE</scope>
</reference>
<name>A0ABQ5GD51_9ASTR</name>
<dbReference type="Proteomes" id="UP001151760">
    <property type="component" value="Unassembled WGS sequence"/>
</dbReference>
<organism evidence="1 2">
    <name type="scientific">Tanacetum coccineum</name>
    <dbReference type="NCBI Taxonomy" id="301880"/>
    <lineage>
        <taxon>Eukaryota</taxon>
        <taxon>Viridiplantae</taxon>
        <taxon>Streptophyta</taxon>
        <taxon>Embryophyta</taxon>
        <taxon>Tracheophyta</taxon>
        <taxon>Spermatophyta</taxon>
        <taxon>Magnoliopsida</taxon>
        <taxon>eudicotyledons</taxon>
        <taxon>Gunneridae</taxon>
        <taxon>Pentapetalae</taxon>
        <taxon>asterids</taxon>
        <taxon>campanulids</taxon>
        <taxon>Asterales</taxon>
        <taxon>Asteraceae</taxon>
        <taxon>Asteroideae</taxon>
        <taxon>Anthemideae</taxon>
        <taxon>Anthemidinae</taxon>
        <taxon>Tanacetum</taxon>
    </lineage>
</organism>
<protein>
    <submittedName>
        <fullName evidence="1">Uncharacterized protein</fullName>
    </submittedName>
</protein>
<dbReference type="EMBL" id="BQNB010018367">
    <property type="protein sequence ID" value="GJT73622.1"/>
    <property type="molecule type" value="Genomic_DNA"/>
</dbReference>
<evidence type="ECO:0000313" key="2">
    <source>
        <dbReference type="Proteomes" id="UP001151760"/>
    </source>
</evidence>
<reference evidence="1" key="2">
    <citation type="submission" date="2022-01" db="EMBL/GenBank/DDBJ databases">
        <authorList>
            <person name="Yamashiro T."/>
            <person name="Shiraishi A."/>
            <person name="Satake H."/>
            <person name="Nakayama K."/>
        </authorList>
    </citation>
    <scope>NUCLEOTIDE SEQUENCE</scope>
</reference>